<organism evidence="2 3">
    <name type="scientific">Ramlibacter lithotrophicus</name>
    <dbReference type="NCBI Taxonomy" id="2606681"/>
    <lineage>
        <taxon>Bacteria</taxon>
        <taxon>Pseudomonadati</taxon>
        <taxon>Pseudomonadota</taxon>
        <taxon>Betaproteobacteria</taxon>
        <taxon>Burkholderiales</taxon>
        <taxon>Comamonadaceae</taxon>
        <taxon>Ramlibacter</taxon>
    </lineage>
</organism>
<keyword evidence="3" id="KW-1185">Reference proteome</keyword>
<name>A0A7X6DGM1_9BURK</name>
<gene>
    <name evidence="2" type="ORF">RAMLITH_13245</name>
</gene>
<dbReference type="RefSeq" id="WP_168107913.1">
    <property type="nucleotide sequence ID" value="NZ_VTOX01000004.1"/>
</dbReference>
<evidence type="ECO:0000313" key="2">
    <source>
        <dbReference type="EMBL" id="NKE66793.1"/>
    </source>
</evidence>
<dbReference type="Proteomes" id="UP000521868">
    <property type="component" value="Unassembled WGS sequence"/>
</dbReference>
<reference evidence="2 3" key="1">
    <citation type="journal article" date="2020" name="Nature">
        <title>Bacterial chemolithoautotrophy via manganese oxidation.</title>
        <authorList>
            <person name="Yu H."/>
            <person name="Leadbetter J.R."/>
        </authorList>
    </citation>
    <scope>NUCLEOTIDE SEQUENCE [LARGE SCALE GENOMIC DNA]</scope>
    <source>
        <strain evidence="2 3">RBP-1</strain>
    </source>
</reference>
<accession>A0A7X6DGM1</accession>
<dbReference type="AlphaFoldDB" id="A0A7X6DGM1"/>
<sequence>MPAKKFPLPDFESCSVALFASLVFMGPLPWRAQQPPPVRPALVAPGAVPLPRVLPHPRPSPAPLPARGAEPDGSISSPGFDEALK</sequence>
<evidence type="ECO:0000313" key="3">
    <source>
        <dbReference type="Proteomes" id="UP000521868"/>
    </source>
</evidence>
<evidence type="ECO:0000256" key="1">
    <source>
        <dbReference type="SAM" id="MobiDB-lite"/>
    </source>
</evidence>
<feature type="region of interest" description="Disordered" evidence="1">
    <location>
        <begin position="52"/>
        <end position="85"/>
    </location>
</feature>
<comment type="caution">
    <text evidence="2">The sequence shown here is derived from an EMBL/GenBank/DDBJ whole genome shotgun (WGS) entry which is preliminary data.</text>
</comment>
<protein>
    <submittedName>
        <fullName evidence="2">Uncharacterized protein</fullName>
    </submittedName>
</protein>
<proteinExistence type="predicted"/>
<feature type="compositionally biased region" description="Pro residues" evidence="1">
    <location>
        <begin position="52"/>
        <end position="64"/>
    </location>
</feature>
<dbReference type="EMBL" id="VTOX01000004">
    <property type="protein sequence ID" value="NKE66793.1"/>
    <property type="molecule type" value="Genomic_DNA"/>
</dbReference>